<protein>
    <submittedName>
        <fullName evidence="1">Uncharacterized protein</fullName>
    </submittedName>
</protein>
<dbReference type="EMBL" id="CAJOBA010054095">
    <property type="protein sequence ID" value="CAF4271569.1"/>
    <property type="molecule type" value="Genomic_DNA"/>
</dbReference>
<name>A0A8S2TBW7_9BILA</name>
<dbReference type="AlphaFoldDB" id="A0A8S2TBW7"/>
<sequence>MSSGAMEHLEIHEKFRYLADRYDYLDALAALLDADRLLDDRDLLDRLADRLLDDRDLRARLAADRARLLLDDDLDLDRGADGL</sequence>
<dbReference type="Proteomes" id="UP000682733">
    <property type="component" value="Unassembled WGS sequence"/>
</dbReference>
<proteinExistence type="predicted"/>
<organism evidence="1 2">
    <name type="scientific">Didymodactylos carnosus</name>
    <dbReference type="NCBI Taxonomy" id="1234261"/>
    <lineage>
        <taxon>Eukaryota</taxon>
        <taxon>Metazoa</taxon>
        <taxon>Spiralia</taxon>
        <taxon>Gnathifera</taxon>
        <taxon>Rotifera</taxon>
        <taxon>Eurotatoria</taxon>
        <taxon>Bdelloidea</taxon>
        <taxon>Philodinida</taxon>
        <taxon>Philodinidae</taxon>
        <taxon>Didymodactylos</taxon>
    </lineage>
</organism>
<evidence type="ECO:0000313" key="2">
    <source>
        <dbReference type="Proteomes" id="UP000682733"/>
    </source>
</evidence>
<gene>
    <name evidence="1" type="ORF">TMI583_LOCUS37061</name>
</gene>
<reference evidence="1" key="1">
    <citation type="submission" date="2021-02" db="EMBL/GenBank/DDBJ databases">
        <authorList>
            <person name="Nowell W R."/>
        </authorList>
    </citation>
    <scope>NUCLEOTIDE SEQUENCE</scope>
</reference>
<evidence type="ECO:0000313" key="1">
    <source>
        <dbReference type="EMBL" id="CAF4271569.1"/>
    </source>
</evidence>
<accession>A0A8S2TBW7</accession>
<comment type="caution">
    <text evidence="1">The sequence shown here is derived from an EMBL/GenBank/DDBJ whole genome shotgun (WGS) entry which is preliminary data.</text>
</comment>